<dbReference type="KEGG" id="salq:SYNTR_1120"/>
<dbReference type="PANTHER" id="PTHR34981:SF1">
    <property type="entry name" value="CELL DIVISION PROTEIN ZAPA"/>
    <property type="match status" value="1"/>
</dbReference>
<keyword evidence="3" id="KW-0963">Cytoplasm</keyword>
<dbReference type="Pfam" id="PF05164">
    <property type="entry name" value="ZapA"/>
    <property type="match status" value="1"/>
</dbReference>
<evidence type="ECO:0000313" key="11">
    <source>
        <dbReference type="EMBL" id="QGT99713.1"/>
    </source>
</evidence>
<dbReference type="InterPro" id="IPR036192">
    <property type="entry name" value="Cell_div_ZapA-like_sf"/>
</dbReference>
<accession>A0A6I6DHF2</accession>
<evidence type="ECO:0000256" key="1">
    <source>
        <dbReference type="ARBA" id="ARBA00004496"/>
    </source>
</evidence>
<keyword evidence="6" id="KW-0131">Cell cycle</keyword>
<dbReference type="GO" id="GO:0005829">
    <property type="term" value="C:cytosol"/>
    <property type="evidence" value="ECO:0007669"/>
    <property type="project" value="TreeGrafter"/>
</dbReference>
<dbReference type="GO" id="GO:0000917">
    <property type="term" value="P:division septum assembly"/>
    <property type="evidence" value="ECO:0007669"/>
    <property type="project" value="UniProtKB-KW"/>
</dbReference>
<reference evidence="12" key="1">
    <citation type="journal article" date="2019" name="Microbiology">
        <title>Complete Genome Sequence of an Uncultured Bacterium of the Candidate Phylum Bipolaricaulota.</title>
        <authorList>
            <person name="Kadnikov V.V."/>
            <person name="Mardanov A.V."/>
            <person name="Beletsky A.V."/>
            <person name="Frank Y.A."/>
            <person name="Karnachuk O.V."/>
            <person name="Ravin N.V."/>
        </authorList>
    </citation>
    <scope>NUCLEOTIDE SEQUENCE [LARGE SCALE GENOMIC DNA]</scope>
</reference>
<dbReference type="OrthoDB" id="9808604at2"/>
<dbReference type="PANTHER" id="PTHR34981">
    <property type="entry name" value="CELL DIVISION PROTEIN ZAPA"/>
    <property type="match status" value="1"/>
</dbReference>
<dbReference type="Proteomes" id="UP000426444">
    <property type="component" value="Chromosome"/>
</dbReference>
<dbReference type="GO" id="GO:0030428">
    <property type="term" value="C:cell septum"/>
    <property type="evidence" value="ECO:0007669"/>
    <property type="project" value="TreeGrafter"/>
</dbReference>
<keyword evidence="10" id="KW-0175">Coiled coil</keyword>
<keyword evidence="5" id="KW-0717">Septation</keyword>
<gene>
    <name evidence="11" type="ORF">SYNTR_1120</name>
</gene>
<dbReference type="GO" id="GO:0032153">
    <property type="term" value="C:cell division site"/>
    <property type="evidence" value="ECO:0007669"/>
    <property type="project" value="TreeGrafter"/>
</dbReference>
<evidence type="ECO:0000256" key="4">
    <source>
        <dbReference type="ARBA" id="ARBA00022618"/>
    </source>
</evidence>
<evidence type="ECO:0000256" key="8">
    <source>
        <dbReference type="ARBA" id="ARBA00026068"/>
    </source>
</evidence>
<dbReference type="Gene3D" id="6.10.250.790">
    <property type="match status" value="1"/>
</dbReference>
<evidence type="ECO:0000256" key="10">
    <source>
        <dbReference type="SAM" id="Coils"/>
    </source>
</evidence>
<name>A0A6I6DHF2_9FIRM</name>
<evidence type="ECO:0000313" key="12">
    <source>
        <dbReference type="Proteomes" id="UP000426444"/>
    </source>
</evidence>
<evidence type="ECO:0000256" key="9">
    <source>
        <dbReference type="ARBA" id="ARBA00033158"/>
    </source>
</evidence>
<evidence type="ECO:0000256" key="6">
    <source>
        <dbReference type="ARBA" id="ARBA00023306"/>
    </source>
</evidence>
<evidence type="ECO:0000256" key="3">
    <source>
        <dbReference type="ARBA" id="ARBA00022490"/>
    </source>
</evidence>
<dbReference type="InterPro" id="IPR007838">
    <property type="entry name" value="Cell_div_ZapA-like"/>
</dbReference>
<organism evidence="11 12">
    <name type="scientific">Candidatus Syntrophocurvum alkaliphilum</name>
    <dbReference type="NCBI Taxonomy" id="2293317"/>
    <lineage>
        <taxon>Bacteria</taxon>
        <taxon>Bacillati</taxon>
        <taxon>Bacillota</taxon>
        <taxon>Clostridia</taxon>
        <taxon>Eubacteriales</taxon>
        <taxon>Syntrophomonadaceae</taxon>
        <taxon>Candidatus Syntrophocurvum</taxon>
    </lineage>
</organism>
<dbReference type="GO" id="GO:0000921">
    <property type="term" value="P:septin ring assembly"/>
    <property type="evidence" value="ECO:0007669"/>
    <property type="project" value="TreeGrafter"/>
</dbReference>
<proteinExistence type="predicted"/>
<comment type="subcellular location">
    <subcellularLocation>
        <location evidence="1">Cytoplasm</location>
    </subcellularLocation>
</comment>
<keyword evidence="12" id="KW-1185">Reference proteome</keyword>
<evidence type="ECO:0000256" key="5">
    <source>
        <dbReference type="ARBA" id="ARBA00023210"/>
    </source>
</evidence>
<feature type="coiled-coil region" evidence="10">
    <location>
        <begin position="62"/>
        <end position="89"/>
    </location>
</feature>
<dbReference type="RefSeq" id="WP_156203584.1">
    <property type="nucleotide sequence ID" value="NZ_CP046457.1"/>
</dbReference>
<comment type="subunit">
    <text evidence="8">Homodimer. Interacts with FtsZ.</text>
</comment>
<keyword evidence="4" id="KW-0132">Cell division</keyword>
<evidence type="ECO:0000256" key="7">
    <source>
        <dbReference type="ARBA" id="ARBA00024910"/>
    </source>
</evidence>
<dbReference type="EMBL" id="CP046457">
    <property type="protein sequence ID" value="QGT99713.1"/>
    <property type="molecule type" value="Genomic_DNA"/>
</dbReference>
<sequence length="92" mass="10776">MSYDKNNLNKVTVTIFNEDYVVKGDENPDYITMLASYIDRRMKMVEQRNPNLSKTKVAVLTALNLADELNKLQEDYDELVKTLEEERKNRMG</sequence>
<evidence type="ECO:0000256" key="2">
    <source>
        <dbReference type="ARBA" id="ARBA00015195"/>
    </source>
</evidence>
<dbReference type="InterPro" id="IPR053712">
    <property type="entry name" value="Bac_CellDiv_Activator"/>
</dbReference>
<dbReference type="AlphaFoldDB" id="A0A6I6DHF2"/>
<comment type="function">
    <text evidence="7">Activator of cell division through the inhibition of FtsZ GTPase activity, therefore promoting FtsZ assembly into bundles of protofilaments necessary for the formation of the division Z ring. It is recruited early at mid-cell but it is not essential for cell division.</text>
</comment>
<protein>
    <recommendedName>
        <fullName evidence="2">Cell division protein ZapA</fullName>
    </recommendedName>
    <alternativeName>
        <fullName evidence="9">Z ring-associated protein ZapA</fullName>
    </alternativeName>
</protein>
<dbReference type="GO" id="GO:0043093">
    <property type="term" value="P:FtsZ-dependent cytokinesis"/>
    <property type="evidence" value="ECO:0007669"/>
    <property type="project" value="TreeGrafter"/>
</dbReference>
<dbReference type="SUPFAM" id="SSF102829">
    <property type="entry name" value="Cell division protein ZapA-like"/>
    <property type="match status" value="1"/>
</dbReference>